<feature type="non-terminal residue" evidence="3">
    <location>
        <position position="228"/>
    </location>
</feature>
<sequence>MIKSFKHFSLLAGAVIVFAGSVHGQEEKPVEKTKELEPTKLMQGEARWLAQALQRAHYSKVSVEKVDPKEFLETYMKRLDRQRLYFLQADHDRYLKTFLPTIPTYLKQGNLFPGFRIYNDYREKSLVRLKWVMKRLQGEFSFDDDAIFIADREKLPWPKNDKDADEIWEKRLAYEMLAEILNQIELGEDDNATKTEDDNATEDVSSLPDKETMADYMNEARKRVTNRY</sequence>
<dbReference type="AlphaFoldDB" id="A0A382MFB1"/>
<dbReference type="Pfam" id="PF17804">
    <property type="entry name" value="TSP_NTD"/>
    <property type="match status" value="1"/>
</dbReference>
<evidence type="ECO:0000259" key="2">
    <source>
        <dbReference type="Pfam" id="PF17804"/>
    </source>
</evidence>
<organism evidence="3">
    <name type="scientific">marine metagenome</name>
    <dbReference type="NCBI Taxonomy" id="408172"/>
    <lineage>
        <taxon>unclassified sequences</taxon>
        <taxon>metagenomes</taxon>
        <taxon>ecological metagenomes</taxon>
    </lineage>
</organism>
<accession>A0A382MFB1</accession>
<dbReference type="EMBL" id="UINC01092396">
    <property type="protein sequence ID" value="SVC45941.1"/>
    <property type="molecule type" value="Genomic_DNA"/>
</dbReference>
<evidence type="ECO:0000313" key="3">
    <source>
        <dbReference type="EMBL" id="SVC45941.1"/>
    </source>
</evidence>
<dbReference type="InterPro" id="IPR040573">
    <property type="entry name" value="TSP_N"/>
</dbReference>
<feature type="region of interest" description="Disordered" evidence="1">
    <location>
        <begin position="188"/>
        <end position="212"/>
    </location>
</feature>
<reference evidence="3" key="1">
    <citation type="submission" date="2018-05" db="EMBL/GenBank/DDBJ databases">
        <authorList>
            <person name="Lanie J.A."/>
            <person name="Ng W.-L."/>
            <person name="Kazmierczak K.M."/>
            <person name="Andrzejewski T.M."/>
            <person name="Davidsen T.M."/>
            <person name="Wayne K.J."/>
            <person name="Tettelin H."/>
            <person name="Glass J.I."/>
            <person name="Rusch D."/>
            <person name="Podicherti R."/>
            <person name="Tsui H.-C.T."/>
            <person name="Winkler M.E."/>
        </authorList>
    </citation>
    <scope>NUCLEOTIDE SEQUENCE</scope>
</reference>
<evidence type="ECO:0000256" key="1">
    <source>
        <dbReference type="SAM" id="MobiDB-lite"/>
    </source>
</evidence>
<proteinExistence type="predicted"/>
<feature type="domain" description="Tail specific protease N-terminal" evidence="2">
    <location>
        <begin position="50"/>
        <end position="204"/>
    </location>
</feature>
<protein>
    <recommendedName>
        <fullName evidence="2">Tail specific protease N-terminal domain-containing protein</fullName>
    </recommendedName>
</protein>
<name>A0A382MFB1_9ZZZZ</name>
<gene>
    <name evidence="3" type="ORF">METZ01_LOCUS298795</name>
</gene>